<keyword evidence="3" id="KW-1185">Reference proteome</keyword>
<dbReference type="KEGG" id="phe:Phep_1648"/>
<name>C6XUL0_PEDHD</name>
<gene>
    <name evidence="2" type="ordered locus">Phep_1648</name>
</gene>
<dbReference type="HOGENOM" id="CLU_390214_0_0_10"/>
<dbReference type="STRING" id="485917.Phep_1648"/>
<dbReference type="eggNOG" id="COG3405">
    <property type="taxonomic scope" value="Bacteria"/>
</dbReference>
<dbReference type="AlphaFoldDB" id="C6XUL0"/>
<reference evidence="2 3" key="1">
    <citation type="journal article" date="2009" name="Stand. Genomic Sci.">
        <title>Complete genome sequence of Pedobacter heparinus type strain (HIM 762-3).</title>
        <authorList>
            <person name="Han C."/>
            <person name="Spring S."/>
            <person name="Lapidus A."/>
            <person name="Del Rio T.G."/>
            <person name="Tice H."/>
            <person name="Copeland A."/>
            <person name="Cheng J.F."/>
            <person name="Lucas S."/>
            <person name="Chen F."/>
            <person name="Nolan M."/>
            <person name="Bruce D."/>
            <person name="Goodwin L."/>
            <person name="Pitluck S."/>
            <person name="Ivanova N."/>
            <person name="Mavromatis K."/>
            <person name="Mikhailova N."/>
            <person name="Pati A."/>
            <person name="Chen A."/>
            <person name="Palaniappan K."/>
            <person name="Land M."/>
            <person name="Hauser L."/>
            <person name="Chang Y.J."/>
            <person name="Jeffries C.C."/>
            <person name="Saunders E."/>
            <person name="Chertkov O."/>
            <person name="Brettin T."/>
            <person name="Goker M."/>
            <person name="Rohde M."/>
            <person name="Bristow J."/>
            <person name="Eisen J.A."/>
            <person name="Markowitz V."/>
            <person name="Hugenholtz P."/>
            <person name="Kyrpides N.C."/>
            <person name="Klenk H.P."/>
            <person name="Detter J.C."/>
        </authorList>
    </citation>
    <scope>NUCLEOTIDE SEQUENCE [LARGE SCALE GENOMIC DNA]</scope>
    <source>
        <strain evidence="3">ATCC 13125 / DSM 2366 / CIP 104194 / JCM 7457 / NBRC 12017 / NCIMB 9290 / NRRL B-14731 / HIM 762-3</strain>
    </source>
</reference>
<sequence>MVAGMGEVKGQRKYATAISKISATTGVNITNESNAITNNENNAPTETPPLANITVTGTGGLTGSSASGWIGLGFSSIPSNTIVFIKVSSPIYANAGGTINAQAYNNTSLVTSTSTLITAADGTLYYTVTANATFNTVRLNVTGNGGLIPGAGTVSINVLSAFYNTTNSSDCGIVLGTDGYNVSNPQRAIDGIKTTFSTLTPGALLSSANQNFYFSSPSNSSDEVKLTLSAPAAALSVTLLNNITVSAYNGSSSTAVWSMGLGNILSADLLGLLSNATPVTFSIAPGVAFDRVTVNFGSVLSLFSNLYIHEIERTPKKPSFTPISLQNVTACAGIPITLTPDAPAAGNTFKWYDSASDGALLSTGSSYMVSPLVSTTYYVATSKSTCTGESIRIPVNVTVNSISGGVIATDQTICNNSIPAPFTSTAAATITSGGTAATYQWQKSTDNNTFTNITSNATNVSYTETATLTQTTYYRRVATSTLNSVACSANSNVITVTVNSITAGTIGTNQTICLGSAPAAFTSLTGATGTGTTTYQWQKSTDNNTFTNIASAIAATYTETAAPAQTTYYRRVATSTLNTVTCSANSASITVTVAPIPSITVGTIANVCQETATTTLPYSATTGSPTTYSIVWNAYAMGKGFTNVNGATLTASPIIINKPVGTTVTPGSYSGTLTVSNANCTSSSQPITFTVLPRPATPNLILTTNPQ</sequence>
<dbReference type="Pfam" id="PF19081">
    <property type="entry name" value="Ig_7"/>
    <property type="match status" value="1"/>
</dbReference>
<protein>
    <recommendedName>
        <fullName evidence="1">Ig-like domain-containing protein</fullName>
    </recommendedName>
</protein>
<dbReference type="Proteomes" id="UP000000852">
    <property type="component" value="Chromosome"/>
</dbReference>
<dbReference type="eggNOG" id="COG1361">
    <property type="taxonomic scope" value="Bacteria"/>
</dbReference>
<organism evidence="2 3">
    <name type="scientific">Pedobacter heparinus (strain ATCC 13125 / DSM 2366 / CIP 104194 / JCM 7457 / NBRC 12017 / NCIMB 9290 / NRRL B-14731 / HIM 762-3)</name>
    <dbReference type="NCBI Taxonomy" id="485917"/>
    <lineage>
        <taxon>Bacteria</taxon>
        <taxon>Pseudomonadati</taxon>
        <taxon>Bacteroidota</taxon>
        <taxon>Sphingobacteriia</taxon>
        <taxon>Sphingobacteriales</taxon>
        <taxon>Sphingobacteriaceae</taxon>
        <taxon>Pedobacter</taxon>
    </lineage>
</organism>
<evidence type="ECO:0000313" key="3">
    <source>
        <dbReference type="Proteomes" id="UP000000852"/>
    </source>
</evidence>
<dbReference type="EMBL" id="CP001681">
    <property type="protein sequence ID" value="ACU03860.1"/>
    <property type="molecule type" value="Genomic_DNA"/>
</dbReference>
<proteinExistence type="predicted"/>
<dbReference type="InterPro" id="IPR044023">
    <property type="entry name" value="Ig_7"/>
</dbReference>
<accession>C6XUL0</accession>
<evidence type="ECO:0000313" key="2">
    <source>
        <dbReference type="EMBL" id="ACU03860.1"/>
    </source>
</evidence>
<evidence type="ECO:0000259" key="1">
    <source>
        <dbReference type="Pfam" id="PF19081"/>
    </source>
</evidence>
<feature type="domain" description="Ig-like" evidence="1">
    <location>
        <begin position="322"/>
        <end position="400"/>
    </location>
</feature>